<dbReference type="EMBL" id="JABENB010000001">
    <property type="protein sequence ID" value="NNG38039.1"/>
    <property type="molecule type" value="Genomic_DNA"/>
</dbReference>
<dbReference type="Pfam" id="PF13672">
    <property type="entry name" value="PP2C_2"/>
    <property type="match status" value="1"/>
</dbReference>
<evidence type="ECO:0000313" key="2">
    <source>
        <dbReference type="EMBL" id="NNG38039.1"/>
    </source>
</evidence>
<feature type="domain" description="PPM-type phosphatase" evidence="1">
    <location>
        <begin position="43"/>
        <end position="280"/>
    </location>
</feature>
<dbReference type="SUPFAM" id="SSF81606">
    <property type="entry name" value="PP2C-like"/>
    <property type="match status" value="1"/>
</dbReference>
<dbReference type="InterPro" id="IPR001932">
    <property type="entry name" value="PPM-type_phosphatase-like_dom"/>
</dbReference>
<protein>
    <submittedName>
        <fullName evidence="2">Serine/threonine-protein phosphatase</fullName>
    </submittedName>
</protein>
<sequence>MDHGESAHDGAARNHLLLTPQPWVAGLTDIGRRHHRNEDALALTASAEPAARAVLVACDGVSTATDSHIASAAASQAVAERLAQPMPRDEAGEDDWLATVSRAFTEAAQAGSRAAAATAADGDPSPPSCTLAAAIVEQGMIVGGNVGDSRVYWLPDVGPQRAVQLGTDDSMANELIRRGMGRAEAEATPTAHAITRWLGRDAPEDLSPHLAHLRVEEPGWLLVCTDGLWNYCSDPADVWDLMQRAVAQRDGTPGSVVEALVDFANGQGGADNITAIVARVVPWDVAGQSVPAR</sequence>
<dbReference type="Proteomes" id="UP000557772">
    <property type="component" value="Unassembled WGS sequence"/>
</dbReference>
<proteinExistence type="predicted"/>
<accession>A0A849AC31</accession>
<reference evidence="2 3" key="1">
    <citation type="submission" date="2020-05" db="EMBL/GenBank/DDBJ databases">
        <title>Flexivirga sp. ID2601S isolated from air conditioner.</title>
        <authorList>
            <person name="Kim D.H."/>
        </authorList>
    </citation>
    <scope>NUCLEOTIDE SEQUENCE [LARGE SCALE GENOMIC DNA]</scope>
    <source>
        <strain evidence="2 3">ID2601S</strain>
    </source>
</reference>
<organism evidence="2 3">
    <name type="scientific">Flexivirga aerilata</name>
    <dbReference type="NCBI Taxonomy" id="1656889"/>
    <lineage>
        <taxon>Bacteria</taxon>
        <taxon>Bacillati</taxon>
        <taxon>Actinomycetota</taxon>
        <taxon>Actinomycetes</taxon>
        <taxon>Micrococcales</taxon>
        <taxon>Dermacoccaceae</taxon>
        <taxon>Flexivirga</taxon>
    </lineage>
</organism>
<dbReference type="InterPro" id="IPR036457">
    <property type="entry name" value="PPM-type-like_dom_sf"/>
</dbReference>
<keyword evidence="3" id="KW-1185">Reference proteome</keyword>
<dbReference type="SMART" id="SM00332">
    <property type="entry name" value="PP2Cc"/>
    <property type="match status" value="1"/>
</dbReference>
<dbReference type="AlphaFoldDB" id="A0A849AC31"/>
<comment type="caution">
    <text evidence="2">The sequence shown here is derived from an EMBL/GenBank/DDBJ whole genome shotgun (WGS) entry which is preliminary data.</text>
</comment>
<dbReference type="Gene3D" id="3.60.40.10">
    <property type="entry name" value="PPM-type phosphatase domain"/>
    <property type="match status" value="1"/>
</dbReference>
<evidence type="ECO:0000259" key="1">
    <source>
        <dbReference type="PROSITE" id="PS51746"/>
    </source>
</evidence>
<dbReference type="SMART" id="SM00331">
    <property type="entry name" value="PP2C_SIG"/>
    <property type="match status" value="1"/>
</dbReference>
<gene>
    <name evidence="2" type="ORF">HJ588_01945</name>
</gene>
<dbReference type="RefSeq" id="WP_171151443.1">
    <property type="nucleotide sequence ID" value="NZ_JABENB010000001.1"/>
</dbReference>
<dbReference type="PROSITE" id="PS51746">
    <property type="entry name" value="PPM_2"/>
    <property type="match status" value="1"/>
</dbReference>
<name>A0A849AC31_9MICO</name>
<evidence type="ECO:0000313" key="3">
    <source>
        <dbReference type="Proteomes" id="UP000557772"/>
    </source>
</evidence>
<dbReference type="CDD" id="cd00143">
    <property type="entry name" value="PP2Cc"/>
    <property type="match status" value="1"/>
</dbReference>